<name>A0A0J6FJQ5_COCPO</name>
<feature type="compositionally biased region" description="Low complexity" evidence="12">
    <location>
        <begin position="147"/>
        <end position="161"/>
    </location>
</feature>
<evidence type="ECO:0000256" key="11">
    <source>
        <dbReference type="SAM" id="Coils"/>
    </source>
</evidence>
<evidence type="ECO:0000256" key="12">
    <source>
        <dbReference type="SAM" id="MobiDB-lite"/>
    </source>
</evidence>
<accession>A0A0J6FJQ5</accession>
<evidence type="ECO:0000256" key="8">
    <source>
        <dbReference type="ARBA" id="ARBA00023242"/>
    </source>
</evidence>
<evidence type="ECO:0000256" key="1">
    <source>
        <dbReference type="ARBA" id="ARBA00004123"/>
    </source>
</evidence>
<feature type="compositionally biased region" description="Low complexity" evidence="12">
    <location>
        <begin position="121"/>
        <end position="131"/>
    </location>
</feature>
<dbReference type="PANTHER" id="PTHR13381:SF0">
    <property type="entry name" value="MEDIATOR OF RNA POLYMERASE II TRANSCRIPTION SUBUNIT 21"/>
    <property type="match status" value="1"/>
</dbReference>
<feature type="coiled-coil region" evidence="11">
    <location>
        <begin position="206"/>
        <end position="233"/>
    </location>
</feature>
<comment type="subcellular location">
    <subcellularLocation>
        <location evidence="1 10">Nucleus</location>
    </subcellularLocation>
</comment>
<feature type="region of interest" description="Disordered" evidence="12">
    <location>
        <begin position="98"/>
        <end position="173"/>
    </location>
</feature>
<dbReference type="Pfam" id="PF11221">
    <property type="entry name" value="Med21"/>
    <property type="match status" value="1"/>
</dbReference>
<reference evidence="13 14" key="1">
    <citation type="submission" date="2007-06" db="EMBL/GenBank/DDBJ databases">
        <title>The Genome Sequence of Coccidioides posadasii RMSCC_3488.</title>
        <authorList>
            <consortium name="Coccidioides Genome Resources Consortium"/>
            <consortium name="The Broad Institute Genome Sequencing Platform"/>
            <person name="Henn M.R."/>
            <person name="Sykes S."/>
            <person name="Young S."/>
            <person name="Jaffe D."/>
            <person name="Berlin A."/>
            <person name="Alvarez P."/>
            <person name="Butler J."/>
            <person name="Gnerre S."/>
            <person name="Grabherr M."/>
            <person name="Mauceli E."/>
            <person name="Brockman W."/>
            <person name="Kodira C."/>
            <person name="Alvarado L."/>
            <person name="Zeng Q."/>
            <person name="Crawford M."/>
            <person name="Antoine C."/>
            <person name="Devon K."/>
            <person name="Galgiani J."/>
            <person name="Orsborn K."/>
            <person name="Lewis M.L."/>
            <person name="Nusbaum C."/>
            <person name="Galagan J."/>
            <person name="Birren B."/>
        </authorList>
    </citation>
    <scope>NUCLEOTIDE SEQUENCE [LARGE SCALE GENOMIC DNA]</scope>
    <source>
        <strain evidence="13 14">RMSCC 3488</strain>
    </source>
</reference>
<keyword evidence="8 10" id="KW-0539">Nucleus</keyword>
<evidence type="ECO:0000256" key="3">
    <source>
        <dbReference type="ARBA" id="ARBA00011837"/>
    </source>
</evidence>
<evidence type="ECO:0000256" key="4">
    <source>
        <dbReference type="ARBA" id="ARBA00019691"/>
    </source>
</evidence>
<comment type="similarity">
    <text evidence="2 10">Belongs to the Mediator complex subunit 21 family.</text>
</comment>
<dbReference type="PANTHER" id="PTHR13381">
    <property type="entry name" value="RNA POLYMERASE II HOLOENZYME COMPONENT SRB7"/>
    <property type="match status" value="1"/>
</dbReference>
<comment type="subunit">
    <text evidence="3 10">Component of the Mediator complex.</text>
</comment>
<dbReference type="AlphaFoldDB" id="A0A0J6FJQ5"/>
<dbReference type="Gene3D" id="6.10.280.10">
    <property type="entry name" value="Mediator complex, subunit Med21"/>
    <property type="match status" value="1"/>
</dbReference>
<sequence length="258" mass="28137">MTKQNKPVATSLSSEPPQGARSSSVHVQNHRALWDQNPPNYPLQIAHHGALLSDEVFKFWLMADILTQLQTCLDQLATQFYATVAYLTTYHDHSPAIPPPNVPSAVPQLKKIPKNPPPAAPTSGTATNTPGAAGGPSGDTKDAAAGPSNAPQMQQQQQEQPPDAPPRPDSPNTFLMRQRELARDLIIKEQQIEYLISVLPGIKSSEAEQQERIKQLAEELRVVEEERSARRRELRRLGEKVDGLLGAVSRGTGISNSG</sequence>
<feature type="region of interest" description="Disordered" evidence="12">
    <location>
        <begin position="1"/>
        <end position="27"/>
    </location>
</feature>
<dbReference type="GO" id="GO:0003712">
    <property type="term" value="F:transcription coregulator activity"/>
    <property type="evidence" value="ECO:0007669"/>
    <property type="project" value="TreeGrafter"/>
</dbReference>
<dbReference type="InterPro" id="IPR037212">
    <property type="entry name" value="Med7/Med21-like"/>
</dbReference>
<keyword evidence="6 10" id="KW-0010">Activator</keyword>
<evidence type="ECO:0000256" key="9">
    <source>
        <dbReference type="ARBA" id="ARBA00025687"/>
    </source>
</evidence>
<keyword evidence="11" id="KW-0175">Coiled coil</keyword>
<proteinExistence type="inferred from homology"/>
<dbReference type="SUPFAM" id="SSF140718">
    <property type="entry name" value="Mediator hinge subcomplex-like"/>
    <property type="match status" value="2"/>
</dbReference>
<comment type="function">
    <text evidence="9 10">Component of the Mediator complex, a coactivator involved in the regulated transcription of nearly all RNA polymerase II-dependent genes. Mediator functions as a bridge to convey information from gene-specific regulatory proteins to the basal RNA polymerase II transcription machinery. Mediator is recruited to promoters by direct interactions with regulatory proteins and serves as a scaffold for the assembly of a functional preinitiation complex with RNA polymerase II and the general transcription factors.</text>
</comment>
<gene>
    <name evidence="13" type="ORF">CPAG_06874</name>
</gene>
<organism evidence="13 14">
    <name type="scientific">Coccidioides posadasii RMSCC 3488</name>
    <dbReference type="NCBI Taxonomy" id="454284"/>
    <lineage>
        <taxon>Eukaryota</taxon>
        <taxon>Fungi</taxon>
        <taxon>Dikarya</taxon>
        <taxon>Ascomycota</taxon>
        <taxon>Pezizomycotina</taxon>
        <taxon>Eurotiomycetes</taxon>
        <taxon>Eurotiomycetidae</taxon>
        <taxon>Onygenales</taxon>
        <taxon>Onygenaceae</taxon>
        <taxon>Coccidioides</taxon>
    </lineage>
</organism>
<dbReference type="OrthoDB" id="526653at2759"/>
<evidence type="ECO:0000256" key="2">
    <source>
        <dbReference type="ARBA" id="ARBA00005770"/>
    </source>
</evidence>
<keyword evidence="7 10" id="KW-0804">Transcription</keyword>
<keyword evidence="5 10" id="KW-0805">Transcription regulation</keyword>
<evidence type="ECO:0000256" key="7">
    <source>
        <dbReference type="ARBA" id="ARBA00023163"/>
    </source>
</evidence>
<evidence type="ECO:0000256" key="6">
    <source>
        <dbReference type="ARBA" id="ARBA00023159"/>
    </source>
</evidence>
<dbReference type="InterPro" id="IPR021384">
    <property type="entry name" value="Mediator_Med21"/>
</dbReference>
<dbReference type="GO" id="GO:0006357">
    <property type="term" value="P:regulation of transcription by RNA polymerase II"/>
    <property type="evidence" value="ECO:0007669"/>
    <property type="project" value="TreeGrafter"/>
</dbReference>
<dbReference type="Proteomes" id="UP000054567">
    <property type="component" value="Unassembled WGS sequence"/>
</dbReference>
<evidence type="ECO:0000256" key="5">
    <source>
        <dbReference type="ARBA" id="ARBA00023015"/>
    </source>
</evidence>
<evidence type="ECO:0000313" key="14">
    <source>
        <dbReference type="Proteomes" id="UP000054567"/>
    </source>
</evidence>
<protein>
    <recommendedName>
        <fullName evidence="4 10">Mediator of RNA polymerase II transcription subunit 21</fullName>
    </recommendedName>
</protein>
<evidence type="ECO:0000313" key="13">
    <source>
        <dbReference type="EMBL" id="KMM70563.1"/>
    </source>
</evidence>
<dbReference type="GO" id="GO:0016592">
    <property type="term" value="C:mediator complex"/>
    <property type="evidence" value="ECO:0007669"/>
    <property type="project" value="UniProtKB-UniRule"/>
</dbReference>
<reference evidence="14" key="2">
    <citation type="journal article" date="2009" name="Genome Res.">
        <title>Comparative genomic analyses of the human fungal pathogens Coccidioides and their relatives.</title>
        <authorList>
            <person name="Sharpton T.J."/>
            <person name="Stajich J.E."/>
            <person name="Rounsley S.D."/>
            <person name="Gardner M.J."/>
            <person name="Wortman J.R."/>
            <person name="Jordar V.S."/>
            <person name="Maiti R."/>
            <person name="Kodira C.D."/>
            <person name="Neafsey D.E."/>
            <person name="Zeng Q."/>
            <person name="Hung C.-Y."/>
            <person name="McMahan C."/>
            <person name="Muszewska A."/>
            <person name="Grynberg M."/>
            <person name="Mandel M.A."/>
            <person name="Kellner E.M."/>
            <person name="Barker B.M."/>
            <person name="Galgiani J.N."/>
            <person name="Orbach M.J."/>
            <person name="Kirkland T.N."/>
            <person name="Cole G.T."/>
            <person name="Henn M.R."/>
            <person name="Birren B.W."/>
            <person name="Taylor J.W."/>
        </authorList>
    </citation>
    <scope>NUCLEOTIDE SEQUENCE [LARGE SCALE GENOMIC DNA]</scope>
    <source>
        <strain evidence="14">RMSCC 3488</strain>
    </source>
</reference>
<dbReference type="EMBL" id="DS268112">
    <property type="protein sequence ID" value="KMM70563.1"/>
    <property type="molecule type" value="Genomic_DNA"/>
</dbReference>
<reference evidence="14" key="3">
    <citation type="journal article" date="2010" name="Genome Res.">
        <title>Population genomic sequencing of Coccidioides fungi reveals recent hybridization and transposon control.</title>
        <authorList>
            <person name="Neafsey D.E."/>
            <person name="Barker B.M."/>
            <person name="Sharpton T.J."/>
            <person name="Stajich J.E."/>
            <person name="Park D.J."/>
            <person name="Whiston E."/>
            <person name="Hung C.-Y."/>
            <person name="McMahan C."/>
            <person name="White J."/>
            <person name="Sykes S."/>
            <person name="Heiman D."/>
            <person name="Young S."/>
            <person name="Zeng Q."/>
            <person name="Abouelleil A."/>
            <person name="Aftuck L."/>
            <person name="Bessette D."/>
            <person name="Brown A."/>
            <person name="FitzGerald M."/>
            <person name="Lui A."/>
            <person name="Macdonald J.P."/>
            <person name="Priest M."/>
            <person name="Orbach M.J."/>
            <person name="Galgiani J.N."/>
            <person name="Kirkland T.N."/>
            <person name="Cole G.T."/>
            <person name="Birren B.W."/>
            <person name="Henn M.R."/>
            <person name="Taylor J.W."/>
            <person name="Rounsley S.D."/>
        </authorList>
    </citation>
    <scope>NUCLEOTIDE SEQUENCE [LARGE SCALE GENOMIC DNA]</scope>
    <source>
        <strain evidence="14">RMSCC 3488</strain>
    </source>
</reference>
<dbReference type="VEuPathDB" id="FungiDB:CPAG_06874"/>
<evidence type="ECO:0000256" key="10">
    <source>
        <dbReference type="RuleBase" id="RU366036"/>
    </source>
</evidence>